<dbReference type="Pfam" id="PF01478">
    <property type="entry name" value="Peptidase_A24"/>
    <property type="match status" value="1"/>
</dbReference>
<evidence type="ECO:0000256" key="1">
    <source>
        <dbReference type="ARBA" id="ARBA00005801"/>
    </source>
</evidence>
<reference evidence="4 5" key="1">
    <citation type="submission" date="2020-02" db="EMBL/GenBank/DDBJ databases">
        <title>Acidophilic actinobacteria isolated from forest soil.</title>
        <authorList>
            <person name="Golinska P."/>
        </authorList>
    </citation>
    <scope>NUCLEOTIDE SEQUENCE [LARGE SCALE GENOMIC DNA]</scope>
    <source>
        <strain evidence="4 5">NL8</strain>
    </source>
</reference>
<accession>A0ABS5KN59</accession>
<dbReference type="EMBL" id="JAAFYZ010000028">
    <property type="protein sequence ID" value="MBS2547457.1"/>
    <property type="molecule type" value="Genomic_DNA"/>
</dbReference>
<evidence type="ECO:0000313" key="5">
    <source>
        <dbReference type="Proteomes" id="UP000730482"/>
    </source>
</evidence>
<feature type="transmembrane region" description="Helical" evidence="2">
    <location>
        <begin position="106"/>
        <end position="125"/>
    </location>
</feature>
<comment type="similarity">
    <text evidence="1">Belongs to the peptidase A24 family.</text>
</comment>
<protein>
    <submittedName>
        <fullName evidence="4">Prepilin peptidase</fullName>
    </submittedName>
</protein>
<feature type="transmembrane region" description="Helical" evidence="2">
    <location>
        <begin position="76"/>
        <end position="94"/>
    </location>
</feature>
<dbReference type="PANTHER" id="PTHR30487">
    <property type="entry name" value="TYPE 4 PREPILIN-LIKE PROTEINS LEADER PEPTIDE-PROCESSING ENZYME"/>
    <property type="match status" value="1"/>
</dbReference>
<keyword evidence="2" id="KW-0812">Transmembrane</keyword>
<dbReference type="InterPro" id="IPR000045">
    <property type="entry name" value="Prepilin_IV_endopep_pep"/>
</dbReference>
<keyword evidence="2" id="KW-1133">Transmembrane helix</keyword>
<dbReference type="PANTHER" id="PTHR30487:SF0">
    <property type="entry name" value="PREPILIN LEADER PEPTIDASE_N-METHYLTRANSFERASE-RELATED"/>
    <property type="match status" value="1"/>
</dbReference>
<feature type="transmembrane region" description="Helical" evidence="2">
    <location>
        <begin position="24"/>
        <end position="44"/>
    </location>
</feature>
<keyword evidence="2" id="KW-0472">Membrane</keyword>
<dbReference type="Gene3D" id="1.20.120.1220">
    <property type="match status" value="1"/>
</dbReference>
<sequence>MDRTQVPITTIGHQARVLRATRPVVTSAVIGAVVAASLLVVRLGMAPQLPAYLYFVVVGVPLAAIDATTGKLPDCLTLPSYPILVIMFCVAEGVSPDQGSTVRAAAAAILLVALFFASAFVRGVGLGDVKLAGLLGLVIGFRSWTAVYTGMLAAFVLAAIFIVFSGIRAGSSERIPLGPFLVAGTLVAVIL</sequence>
<dbReference type="Proteomes" id="UP000730482">
    <property type="component" value="Unassembled WGS sequence"/>
</dbReference>
<name>A0ABS5KN59_9ACTN</name>
<evidence type="ECO:0000259" key="3">
    <source>
        <dbReference type="Pfam" id="PF01478"/>
    </source>
</evidence>
<comment type="caution">
    <text evidence="4">The sequence shown here is derived from an EMBL/GenBank/DDBJ whole genome shotgun (WGS) entry which is preliminary data.</text>
</comment>
<feature type="transmembrane region" description="Helical" evidence="2">
    <location>
        <begin position="145"/>
        <end position="167"/>
    </location>
</feature>
<feature type="domain" description="Prepilin type IV endopeptidase peptidase" evidence="3">
    <location>
        <begin position="55"/>
        <end position="162"/>
    </location>
</feature>
<dbReference type="InterPro" id="IPR050882">
    <property type="entry name" value="Prepilin_peptidase/N-MTase"/>
</dbReference>
<evidence type="ECO:0000256" key="2">
    <source>
        <dbReference type="SAM" id="Phobius"/>
    </source>
</evidence>
<organism evidence="4 5">
    <name type="scientific">Catenulispora pinistramenti</name>
    <dbReference type="NCBI Taxonomy" id="2705254"/>
    <lineage>
        <taxon>Bacteria</taxon>
        <taxon>Bacillati</taxon>
        <taxon>Actinomycetota</taxon>
        <taxon>Actinomycetes</taxon>
        <taxon>Catenulisporales</taxon>
        <taxon>Catenulisporaceae</taxon>
        <taxon>Catenulispora</taxon>
    </lineage>
</organism>
<gene>
    <name evidence="4" type="ORF">KGQ19_11295</name>
</gene>
<keyword evidence="5" id="KW-1185">Reference proteome</keyword>
<proteinExistence type="inferred from homology"/>
<evidence type="ECO:0000313" key="4">
    <source>
        <dbReference type="EMBL" id="MBS2547457.1"/>
    </source>
</evidence>